<evidence type="ECO:0000256" key="1">
    <source>
        <dbReference type="SAM" id="MobiDB-lite"/>
    </source>
</evidence>
<feature type="region of interest" description="Disordered" evidence="1">
    <location>
        <begin position="145"/>
        <end position="164"/>
    </location>
</feature>
<name>A0ABX0V6F0_9HYPH</name>
<evidence type="ECO:0000313" key="4">
    <source>
        <dbReference type="Proteomes" id="UP001429580"/>
    </source>
</evidence>
<dbReference type="InterPro" id="IPR018774">
    <property type="entry name" value="Phage_Mu_GpT"/>
</dbReference>
<keyword evidence="4" id="KW-1185">Reference proteome</keyword>
<dbReference type="RefSeq" id="WP_208394363.1">
    <property type="nucleotide sequence ID" value="NZ_JAASQI010000013.1"/>
</dbReference>
<comment type="caution">
    <text evidence="3">The sequence shown here is derived from an EMBL/GenBank/DDBJ whole genome shotgun (WGS) entry which is preliminary data.</text>
</comment>
<gene>
    <name evidence="3" type="ORF">FHS82_003946</name>
</gene>
<dbReference type="EMBL" id="JAASQI010000013">
    <property type="protein sequence ID" value="NIJ60080.1"/>
    <property type="molecule type" value="Genomic_DNA"/>
</dbReference>
<dbReference type="Pfam" id="PF10124">
    <property type="entry name" value="Mu-like_gpT"/>
    <property type="match status" value="1"/>
</dbReference>
<reference evidence="3 4" key="1">
    <citation type="submission" date="2020-03" db="EMBL/GenBank/DDBJ databases">
        <title>Genomic Encyclopedia of Type Strains, Phase IV (KMG-IV): sequencing the most valuable type-strain genomes for metagenomic binning, comparative biology and taxonomic classification.</title>
        <authorList>
            <person name="Goeker M."/>
        </authorList>
    </citation>
    <scope>NUCLEOTIDE SEQUENCE [LARGE SCALE GENOMIC DNA]</scope>
    <source>
        <strain evidence="3 4">DSM 103870</strain>
    </source>
</reference>
<evidence type="ECO:0000259" key="2">
    <source>
        <dbReference type="Pfam" id="PF10124"/>
    </source>
</evidence>
<feature type="domain" description="Bacteriophage Mu GpT" evidence="2">
    <location>
        <begin position="2"/>
        <end position="139"/>
    </location>
</feature>
<organism evidence="3 4">
    <name type="scientific">Pseudochelatococcus lubricantis</name>
    <dbReference type="NCBI Taxonomy" id="1538102"/>
    <lineage>
        <taxon>Bacteria</taxon>
        <taxon>Pseudomonadati</taxon>
        <taxon>Pseudomonadota</taxon>
        <taxon>Alphaproteobacteria</taxon>
        <taxon>Hyphomicrobiales</taxon>
        <taxon>Chelatococcaceae</taxon>
        <taxon>Pseudochelatococcus</taxon>
    </lineage>
</organism>
<feature type="compositionally biased region" description="Polar residues" evidence="1">
    <location>
        <begin position="154"/>
        <end position="164"/>
    </location>
</feature>
<sequence>MQAGSGAAWFLLDTTRAIRPLIWQERIGPSFTSLTNDGDEPVFWKDDYVYGVRARHNVGFGFWQLAFGSKAELNPTNYAAARKAMTKLKGNEGGLLGIRPDVLVVPYDLEEAARRLIFADTIEGSSNIWKGWAELIIAARLHGAETPDPEEGQQTEPPESGQQG</sequence>
<accession>A0ABX0V6F0</accession>
<protein>
    <submittedName>
        <fullName evidence="3">Phage major head subunit gpT-like protein</fullName>
    </submittedName>
</protein>
<proteinExistence type="predicted"/>
<evidence type="ECO:0000313" key="3">
    <source>
        <dbReference type="EMBL" id="NIJ60080.1"/>
    </source>
</evidence>
<dbReference type="Proteomes" id="UP001429580">
    <property type="component" value="Unassembled WGS sequence"/>
</dbReference>